<accession>A0AAU8JJ00</accession>
<gene>
    <name evidence="3" type="ORF">ABWT76_002148</name>
</gene>
<keyword evidence="3" id="KW-0255">Endonuclease</keyword>
<dbReference type="Pfam" id="PF05685">
    <property type="entry name" value="Uma2"/>
    <property type="match status" value="1"/>
</dbReference>
<dbReference type="SUPFAM" id="SSF52980">
    <property type="entry name" value="Restriction endonuclease-like"/>
    <property type="match status" value="1"/>
</dbReference>
<dbReference type="InterPro" id="IPR011335">
    <property type="entry name" value="Restrct_endonuc-II-like"/>
</dbReference>
<dbReference type="RefSeq" id="WP_354636074.1">
    <property type="nucleotide sequence ID" value="NZ_CP159837.1"/>
</dbReference>
<dbReference type="InterPro" id="IPR008538">
    <property type="entry name" value="Uma2"/>
</dbReference>
<feature type="compositionally biased region" description="Basic and acidic residues" evidence="1">
    <location>
        <begin position="227"/>
        <end position="248"/>
    </location>
</feature>
<dbReference type="CDD" id="cd06260">
    <property type="entry name" value="DUF820-like"/>
    <property type="match status" value="1"/>
</dbReference>
<feature type="region of interest" description="Disordered" evidence="1">
    <location>
        <begin position="219"/>
        <end position="248"/>
    </location>
</feature>
<dbReference type="InterPro" id="IPR012296">
    <property type="entry name" value="Nuclease_put_TT1808"/>
</dbReference>
<keyword evidence="3" id="KW-0540">Nuclease</keyword>
<feature type="compositionally biased region" description="Low complexity" evidence="1">
    <location>
        <begin position="7"/>
        <end position="28"/>
    </location>
</feature>
<keyword evidence="3" id="KW-0378">Hydrolase</keyword>
<sequence>MTAILATQPSTKPSTQPTTESTSKSTPEIPEIIYPSSDGKPVAETYDHLYAILITLEVLRQYLTGQQATVLGNQFLYYSQGFPKLRIAPDVMVIFDVQPGGRDNYKIWEEGQVPAVIFEITSPGTKDQDLISKKDLYAQLEVKEYWLFDPKGQWITEKLQGYRLRGETYELITDNLSELLKLRLAVEDKLIGFYRLDTGEKLLIPSELATALEEETLARQSAEAQAEQERKRAEAEHQRAETERQRREEIEAELARYRQQFGELPE</sequence>
<reference evidence="3" key="1">
    <citation type="submission" date="2024-07" db="EMBL/GenBank/DDBJ databases">
        <authorList>
            <person name="Kim Y.J."/>
            <person name="Jeong J.Y."/>
        </authorList>
    </citation>
    <scope>NUCLEOTIDE SEQUENCE</scope>
    <source>
        <strain evidence="3">GIHE-MW2</strain>
    </source>
</reference>
<protein>
    <submittedName>
        <fullName evidence="3">Uma2 family endonuclease</fullName>
    </submittedName>
</protein>
<dbReference type="Gene3D" id="3.90.1570.10">
    <property type="entry name" value="tt1808, chain A"/>
    <property type="match status" value="1"/>
</dbReference>
<dbReference type="PANTHER" id="PTHR33352">
    <property type="entry name" value="SLR1095 PROTEIN"/>
    <property type="match status" value="1"/>
</dbReference>
<name>A0AAU8JJ00_9CYAN</name>
<evidence type="ECO:0000256" key="1">
    <source>
        <dbReference type="SAM" id="MobiDB-lite"/>
    </source>
</evidence>
<evidence type="ECO:0000259" key="2">
    <source>
        <dbReference type="Pfam" id="PF05685"/>
    </source>
</evidence>
<dbReference type="AlphaFoldDB" id="A0AAU8JJ00"/>
<dbReference type="EMBL" id="CP159837">
    <property type="protein sequence ID" value="XCM39242.1"/>
    <property type="molecule type" value="Genomic_DNA"/>
</dbReference>
<dbReference type="GO" id="GO:0004519">
    <property type="term" value="F:endonuclease activity"/>
    <property type="evidence" value="ECO:0007669"/>
    <property type="project" value="UniProtKB-KW"/>
</dbReference>
<evidence type="ECO:0000313" key="3">
    <source>
        <dbReference type="EMBL" id="XCM39242.1"/>
    </source>
</evidence>
<organism evidence="3">
    <name type="scientific">Planktothricoides raciborskii GIHE-MW2</name>
    <dbReference type="NCBI Taxonomy" id="2792601"/>
    <lineage>
        <taxon>Bacteria</taxon>
        <taxon>Bacillati</taxon>
        <taxon>Cyanobacteriota</taxon>
        <taxon>Cyanophyceae</taxon>
        <taxon>Oscillatoriophycideae</taxon>
        <taxon>Oscillatoriales</taxon>
        <taxon>Oscillatoriaceae</taxon>
        <taxon>Planktothricoides</taxon>
    </lineage>
</organism>
<dbReference type="PANTHER" id="PTHR33352:SF2">
    <property type="entry name" value="SLL0995 PROTEIN"/>
    <property type="match status" value="1"/>
</dbReference>
<feature type="domain" description="Putative restriction endonuclease" evidence="2">
    <location>
        <begin position="56"/>
        <end position="182"/>
    </location>
</feature>
<feature type="region of interest" description="Disordered" evidence="1">
    <location>
        <begin position="1"/>
        <end position="36"/>
    </location>
</feature>
<proteinExistence type="predicted"/>